<evidence type="ECO:0000256" key="2">
    <source>
        <dbReference type="SAM" id="MobiDB-lite"/>
    </source>
</evidence>
<dbReference type="FunFam" id="2.60.40.420:FF:000023">
    <property type="entry name" value="Monocopper oxidase-like protein SKU5"/>
    <property type="match status" value="1"/>
</dbReference>
<dbReference type="InterPro" id="IPR034273">
    <property type="entry name" value="CuRO_1_AAO-like"/>
</dbReference>
<feature type="domain" description="Plastocyanin-like" evidence="5">
    <location>
        <begin position="42"/>
        <end position="155"/>
    </location>
</feature>
<dbReference type="CDD" id="cd13846">
    <property type="entry name" value="CuRO_1_AAO_like_1"/>
    <property type="match status" value="1"/>
</dbReference>
<dbReference type="GO" id="GO:0005886">
    <property type="term" value="C:plasma membrane"/>
    <property type="evidence" value="ECO:0007669"/>
    <property type="project" value="TreeGrafter"/>
</dbReference>
<evidence type="ECO:0000259" key="4">
    <source>
        <dbReference type="Pfam" id="PF00394"/>
    </source>
</evidence>
<accession>A0A2U1Q096</accession>
<dbReference type="AlphaFoldDB" id="A0A2U1Q096"/>
<dbReference type="PANTHER" id="PTHR11709:SF123">
    <property type="entry name" value="MONOCOPPER OXIDASE-LIKE PROTEIN SKU5"/>
    <property type="match status" value="1"/>
</dbReference>
<dbReference type="PANTHER" id="PTHR11709">
    <property type="entry name" value="MULTI-COPPER OXIDASE"/>
    <property type="match status" value="1"/>
</dbReference>
<dbReference type="FunFam" id="2.60.40.420:FF:000012">
    <property type="entry name" value="Monocopper oxidase-like protein"/>
    <property type="match status" value="1"/>
</dbReference>
<feature type="compositionally biased region" description="Pro residues" evidence="2">
    <location>
        <begin position="579"/>
        <end position="591"/>
    </location>
</feature>
<keyword evidence="3" id="KW-0812">Transmembrane</keyword>
<gene>
    <name evidence="6" type="ORF">CTI12_AA028080</name>
</gene>
<organism evidence="6 7">
    <name type="scientific">Artemisia annua</name>
    <name type="common">Sweet wormwood</name>
    <dbReference type="NCBI Taxonomy" id="35608"/>
    <lineage>
        <taxon>Eukaryota</taxon>
        <taxon>Viridiplantae</taxon>
        <taxon>Streptophyta</taxon>
        <taxon>Embryophyta</taxon>
        <taxon>Tracheophyta</taxon>
        <taxon>Spermatophyta</taxon>
        <taxon>Magnoliopsida</taxon>
        <taxon>eudicotyledons</taxon>
        <taxon>Gunneridae</taxon>
        <taxon>Pentapetalae</taxon>
        <taxon>asterids</taxon>
        <taxon>campanulids</taxon>
        <taxon>Asterales</taxon>
        <taxon>Asteraceae</taxon>
        <taxon>Asteroideae</taxon>
        <taxon>Anthemideae</taxon>
        <taxon>Artemisiinae</taxon>
        <taxon>Artemisia</taxon>
    </lineage>
</organism>
<keyword evidence="7" id="KW-1185">Reference proteome</keyword>
<comment type="similarity">
    <text evidence="1">Belongs to the multicopper oxidase family.</text>
</comment>
<feature type="transmembrane region" description="Helical" evidence="3">
    <location>
        <begin position="7"/>
        <end position="30"/>
    </location>
</feature>
<evidence type="ECO:0000256" key="1">
    <source>
        <dbReference type="ARBA" id="ARBA00010609"/>
    </source>
</evidence>
<name>A0A2U1Q096_ARTAN</name>
<keyword evidence="3" id="KW-0472">Membrane</keyword>
<dbReference type="Proteomes" id="UP000245207">
    <property type="component" value="Unassembled WGS sequence"/>
</dbReference>
<dbReference type="STRING" id="35608.A0A2U1Q096"/>
<dbReference type="InterPro" id="IPR011707">
    <property type="entry name" value="Cu-oxidase-like_N"/>
</dbReference>
<dbReference type="Pfam" id="PF00394">
    <property type="entry name" value="Cu-oxidase"/>
    <property type="match status" value="1"/>
</dbReference>
<dbReference type="Gene3D" id="2.60.40.420">
    <property type="entry name" value="Cupredoxins - blue copper proteins"/>
    <property type="match status" value="2"/>
</dbReference>
<evidence type="ECO:0000313" key="6">
    <source>
        <dbReference type="EMBL" id="PWA91464.1"/>
    </source>
</evidence>
<reference evidence="6 7" key="1">
    <citation type="journal article" date="2018" name="Mol. Plant">
        <title>The genome of Artemisia annua provides insight into the evolution of Asteraceae family and artemisinin biosynthesis.</title>
        <authorList>
            <person name="Shen Q."/>
            <person name="Zhang L."/>
            <person name="Liao Z."/>
            <person name="Wang S."/>
            <person name="Yan T."/>
            <person name="Shi P."/>
            <person name="Liu M."/>
            <person name="Fu X."/>
            <person name="Pan Q."/>
            <person name="Wang Y."/>
            <person name="Lv Z."/>
            <person name="Lu X."/>
            <person name="Zhang F."/>
            <person name="Jiang W."/>
            <person name="Ma Y."/>
            <person name="Chen M."/>
            <person name="Hao X."/>
            <person name="Li L."/>
            <person name="Tang Y."/>
            <person name="Lv G."/>
            <person name="Zhou Y."/>
            <person name="Sun X."/>
            <person name="Brodelius P.E."/>
            <person name="Rose J.K.C."/>
            <person name="Tang K."/>
        </authorList>
    </citation>
    <scope>NUCLEOTIDE SEQUENCE [LARGE SCALE GENOMIC DNA]</scope>
    <source>
        <strain evidence="7">cv. Huhao1</strain>
        <tissue evidence="6">Leaf</tissue>
    </source>
</reference>
<sequence>MASSLTLVSCVSNIIVITSFITLFSIVTLAEDPTVSYEFELSYITASPLGVPQQVIAINGQFPGPTINSTTNNNVVVNVRNKLDENLLLTWAGIQQKRSSWQDGVLGTNCPIPPKWNWTYNFQVKDQIGSYFYFPSLNFQRASGGFGSFIINPRSVISIPFDNPAGDITILIGDWYIRSHTALRKTLDAGDDLGKPDGVLINGKGPYRYNETLVPDGIDHETINVKPGKTYRIRVSNVGVSTSLNFRIQNHNLLLAETEGSYTVQQNYTSLDIHVGQSYSFLVSMDQNASSDYYIVASARFVNTSTWQRVTGVGILHYSNSKGKASGPLPDPPQDQYDKTFSMNQARSIRWNVSSSGARPNPQDPSLKRSWLNLGNTTMSGSITKWRMPTDRHLEAAASYADFRGSMEEKQAELQTTFTSTDEKVSSLATSLEKLATDQGTNFTTILQTLTNLQQEFKDDPILVSKLLEFMDSHKATSKALSNLPDLFKGVDFQAIQTQQASVLTTLQAQESKITQLSSGYEQLTTKHNELVNCYTDKLAKLSETQQAMSTDLSNLKTETSEIKGMVSDIFKLLQHSQAPPPPAQTAPVQPPHIASQSTDASTEAQTSFEGEKLTPTQRLFQQLDPHRQTQNESQATTTSVPTLTAEIITEAVPIRSFMPDSSTVLTTPILTEATTTTTDLLESTFSTPSQDDRGKQIKVTEDSPPKLVRATREVRRDPDEPILFEVTLHNGKVFRGTNEEVAAVLEEDDKLKNELLSRPVISEVATSL</sequence>
<evidence type="ECO:0000256" key="3">
    <source>
        <dbReference type="SAM" id="Phobius"/>
    </source>
</evidence>
<comment type="caution">
    <text evidence="6">The sequence shown here is derived from an EMBL/GenBank/DDBJ whole genome shotgun (WGS) entry which is preliminary data.</text>
</comment>
<proteinExistence type="inferred from homology"/>
<feature type="region of interest" description="Disordered" evidence="2">
    <location>
        <begin position="577"/>
        <end position="614"/>
    </location>
</feature>
<dbReference type="EMBL" id="PKPP01000540">
    <property type="protein sequence ID" value="PWA91464.1"/>
    <property type="molecule type" value="Genomic_DNA"/>
</dbReference>
<dbReference type="GO" id="GO:0016491">
    <property type="term" value="F:oxidoreductase activity"/>
    <property type="evidence" value="ECO:0007669"/>
    <property type="project" value="TreeGrafter"/>
</dbReference>
<dbReference type="InterPro" id="IPR001117">
    <property type="entry name" value="Cu-oxidase_2nd"/>
</dbReference>
<evidence type="ECO:0000313" key="7">
    <source>
        <dbReference type="Proteomes" id="UP000245207"/>
    </source>
</evidence>
<protein>
    <submittedName>
        <fullName evidence="6">Cupredoxin</fullName>
    </submittedName>
</protein>
<dbReference type="Pfam" id="PF07732">
    <property type="entry name" value="Cu-oxidase_3"/>
    <property type="match status" value="1"/>
</dbReference>
<keyword evidence="3" id="KW-1133">Transmembrane helix</keyword>
<dbReference type="GO" id="GO:0005507">
    <property type="term" value="F:copper ion binding"/>
    <property type="evidence" value="ECO:0007669"/>
    <property type="project" value="InterPro"/>
</dbReference>
<dbReference type="InterPro" id="IPR008972">
    <property type="entry name" value="Cupredoxin"/>
</dbReference>
<feature type="compositionally biased region" description="Polar residues" evidence="2">
    <location>
        <begin position="595"/>
        <end position="614"/>
    </location>
</feature>
<dbReference type="OrthoDB" id="2121828at2759"/>
<evidence type="ECO:0000259" key="5">
    <source>
        <dbReference type="Pfam" id="PF07732"/>
    </source>
</evidence>
<feature type="domain" description="Plastocyanin-like" evidence="4">
    <location>
        <begin position="167"/>
        <end position="321"/>
    </location>
</feature>
<dbReference type="SUPFAM" id="SSF49503">
    <property type="entry name" value="Cupredoxins"/>
    <property type="match status" value="2"/>
</dbReference>
<dbReference type="InterPro" id="IPR045087">
    <property type="entry name" value="Cu-oxidase_fam"/>
</dbReference>